<accession>A0A6P1DWD9</accession>
<dbReference type="EMBL" id="JAAIJR010000055">
    <property type="protein sequence ID" value="NEX21453.1"/>
    <property type="molecule type" value="Genomic_DNA"/>
</dbReference>
<feature type="domain" description="CRISPR-associated protein Cas6 C-terminal" evidence="1">
    <location>
        <begin position="190"/>
        <end position="314"/>
    </location>
</feature>
<sequence length="319" mass="35140">MDSTASLGFPPLGRFRFHFRAQDRVRLPPYSGSAWRGLLGHGLRRTACVTHQPQCQGCLLIRSCVYSTFFETPPPPEEAERGFSAVPHPYVLDIDPKSPRVLESGAFFHLTINLFGPAIGQVPYLIHALAKAGERGIGSGQGRFALTAVEREQPIGADTWERVFEAGLGDYHQLDPPGIELPAAPSTVSLRLITPLRIKRDGHFLGARDLSAADLLRALYQRVRRLAHLYGGDPEGFDAKRLSSAEDALLMQAGQLHWHDWTRFSSRQDKLMQMGGLVGEIALSGPDLPLIWPVLWLGQWTHIGKGTAFGLGGYRLHAA</sequence>
<evidence type="ECO:0000313" key="3">
    <source>
        <dbReference type="Proteomes" id="UP000471640"/>
    </source>
</evidence>
<dbReference type="InterPro" id="IPR019267">
    <property type="entry name" value="CRISPR-assoc_Cas6_C"/>
</dbReference>
<reference evidence="2 3" key="2">
    <citation type="submission" date="2020-02" db="EMBL/GenBank/DDBJ databases">
        <title>Genome sequences of Thiorhodococcus mannitoliphagus and Thiorhodococcus minor, purple sulfur photosynthetic bacteria in the gammaproteobacterial family, Chromatiaceae.</title>
        <authorList>
            <person name="Aviles F.A."/>
            <person name="Meyer T.E."/>
            <person name="Kyndt J.A."/>
        </authorList>
    </citation>
    <scope>NUCLEOTIDE SEQUENCE [LARGE SCALE GENOMIC DNA]</scope>
    <source>
        <strain evidence="2 3">DSM 18266</strain>
    </source>
</reference>
<dbReference type="Proteomes" id="UP000471640">
    <property type="component" value="Unassembled WGS sequence"/>
</dbReference>
<name>A0A6P1DWD9_9GAMM</name>
<gene>
    <name evidence="2" type="ORF">G3480_14200</name>
</gene>
<evidence type="ECO:0000313" key="2">
    <source>
        <dbReference type="EMBL" id="NEX21453.1"/>
    </source>
</evidence>
<evidence type="ECO:0000259" key="1">
    <source>
        <dbReference type="Pfam" id="PF10040"/>
    </source>
</evidence>
<dbReference type="RefSeq" id="WP_164654553.1">
    <property type="nucleotide sequence ID" value="NZ_JAAIJR010000055.1"/>
</dbReference>
<organism evidence="2 3">
    <name type="scientific">Thiorhodococcus mannitoliphagus</name>
    <dbReference type="NCBI Taxonomy" id="329406"/>
    <lineage>
        <taxon>Bacteria</taxon>
        <taxon>Pseudomonadati</taxon>
        <taxon>Pseudomonadota</taxon>
        <taxon>Gammaproteobacteria</taxon>
        <taxon>Chromatiales</taxon>
        <taxon>Chromatiaceae</taxon>
        <taxon>Thiorhodococcus</taxon>
    </lineage>
</organism>
<comment type="caution">
    <text evidence="2">The sequence shown here is derived from an EMBL/GenBank/DDBJ whole genome shotgun (WGS) entry which is preliminary data.</text>
</comment>
<proteinExistence type="predicted"/>
<dbReference type="Gene3D" id="3.30.70.1900">
    <property type="match status" value="1"/>
</dbReference>
<dbReference type="Pfam" id="PF10040">
    <property type="entry name" value="CRISPR_Cas6"/>
    <property type="match status" value="1"/>
</dbReference>
<protein>
    <submittedName>
        <fullName evidence="2">CRISPR system precrRNA processing endoribonuclease RAMP protein Cas6</fullName>
    </submittedName>
</protein>
<keyword evidence="3" id="KW-1185">Reference proteome</keyword>
<dbReference type="AlphaFoldDB" id="A0A6P1DWD9"/>
<reference evidence="3" key="1">
    <citation type="journal article" date="2020" name="Microbiol. Resour. Announc.">
        <title>Draft Genome Sequences of Thiorhodococcus mannitoliphagus and Thiorhodococcus minor, Purple Sulfur Photosynthetic Bacteria in the Gammaproteobacterial Family Chromatiaceae.</title>
        <authorList>
            <person name="Aviles F.A."/>
            <person name="Meyer T.E."/>
            <person name="Kyndt J.A."/>
        </authorList>
    </citation>
    <scope>NUCLEOTIDE SEQUENCE [LARGE SCALE GENOMIC DNA]</scope>
    <source>
        <strain evidence="3">DSM 18266</strain>
    </source>
</reference>